<dbReference type="RefSeq" id="WP_012690879.1">
    <property type="nucleotide sequence ID" value="NC_012522.1"/>
</dbReference>
<evidence type="ECO:0000313" key="2">
    <source>
        <dbReference type="Proteomes" id="UP000002212"/>
    </source>
</evidence>
<protein>
    <submittedName>
        <fullName evidence="1">Uncharacterized protein</fullName>
    </submittedName>
</protein>
<dbReference type="KEGG" id="rop:ROP_36930"/>
<organism evidence="1 2">
    <name type="scientific">Rhodococcus opacus (strain B4)</name>
    <dbReference type="NCBI Taxonomy" id="632772"/>
    <lineage>
        <taxon>Bacteria</taxon>
        <taxon>Bacillati</taxon>
        <taxon>Actinomycetota</taxon>
        <taxon>Actinomycetes</taxon>
        <taxon>Mycobacteriales</taxon>
        <taxon>Nocardiaceae</taxon>
        <taxon>Rhodococcus</taxon>
    </lineage>
</organism>
<accession>C1B8D7</accession>
<proteinExistence type="predicted"/>
<dbReference type="EMBL" id="AP011115">
    <property type="protein sequence ID" value="BAH51940.1"/>
    <property type="molecule type" value="Genomic_DNA"/>
</dbReference>
<dbReference type="AlphaFoldDB" id="C1B8D7"/>
<reference evidence="1 2" key="1">
    <citation type="submission" date="2009-03" db="EMBL/GenBank/DDBJ databases">
        <title>Comparison of the complete genome sequences of Rhodococcus erythropolis PR4 and Rhodococcus opacus B4.</title>
        <authorList>
            <person name="Takarada H."/>
            <person name="Sekine M."/>
            <person name="Hosoyama A."/>
            <person name="Yamada R."/>
            <person name="Fujisawa T."/>
            <person name="Omata S."/>
            <person name="Shimizu A."/>
            <person name="Tsukatani N."/>
            <person name="Tanikawa S."/>
            <person name="Fujita N."/>
            <person name="Harayama S."/>
        </authorList>
    </citation>
    <scope>NUCLEOTIDE SEQUENCE [LARGE SCALE GENOMIC DNA]</scope>
    <source>
        <strain evidence="1 2">B4</strain>
    </source>
</reference>
<gene>
    <name evidence="1" type="ordered locus">ROP_36930</name>
</gene>
<evidence type="ECO:0000313" key="1">
    <source>
        <dbReference type="EMBL" id="BAH51940.1"/>
    </source>
</evidence>
<name>C1B8D7_RHOOB</name>
<dbReference type="HOGENOM" id="CLU_2919762_0_0_11"/>
<dbReference type="PATRIC" id="fig|632772.20.peg.3880"/>
<dbReference type="Proteomes" id="UP000002212">
    <property type="component" value="Chromosome"/>
</dbReference>
<sequence length="61" mass="6621">MTLWVRDLADVNRFEALLEKVLAGARIADRAVVIRPAVHAGRLLDARGFVTGLSALHDDPA</sequence>